<proteinExistence type="predicted"/>
<comment type="caution">
    <text evidence="2">The sequence shown here is derived from an EMBL/GenBank/DDBJ whole genome shotgun (WGS) entry which is preliminary data.</text>
</comment>
<keyword evidence="3" id="KW-1185">Reference proteome</keyword>
<protein>
    <submittedName>
        <fullName evidence="2">Uncharacterized protein</fullName>
    </submittedName>
</protein>
<evidence type="ECO:0000256" key="1">
    <source>
        <dbReference type="SAM" id="MobiDB-lite"/>
    </source>
</evidence>
<dbReference type="Proteomes" id="UP001642484">
    <property type="component" value="Unassembled WGS sequence"/>
</dbReference>
<sequence length="639" mass="70860">MAWRPDAVCDGLLAKDRAQWLVGQGRTLPDAQQEVMREFPGVFHLRQRWDGQASCDGASAEERAAWLVANQQMDQEAARKKVMQEFPKQFTFEEAAVPAVESESAPRLLMSKGPYPADPAIGLSHTWSDSEPNPPRWPPTVKVLSRGSDYAVVDEIYEEMKSLDKGQFSKKRYALFFEASEKVHEVDLRVGYYTSVYGLGRHPSETQVRSVTSTNESPHPELGSLQNFWRSAENLQTGGHLTYSVDREGGMLWAVSQAAPLRRVVVDHNLFLWYLRIPPEGVTSKDARYPKQGVALDYDGWVELGYTDPIGDFASGGYMANVQVNGFVSLGSQQQFFARNCSARSWQTGAWNFVFVGCPGAPHTEPGVMKAPVYSSVKSTQVIAEKPFIVKDPGDERYRLAVPRAHEGRVGVDFSLAQEELRDFEGVFVCEPRHTAAEINQKLAEGKDLVFCPGIYHLAETLNVKISGQVLLGLGFATLVAPQNDMPCIQVFDEAAGVRISGLMLEAFYRPVEGASLSDLPVGPEALLRIGTGAASSSAMAFSFIHDCFARVGGQEAPFTARDELDGSRPSRRPVEADTTPLFTAEARCRNMVQIHQPRVVGDNLWLWRADHWLSDQYLVYNHENLCSTGLHVAKGPMR</sequence>
<evidence type="ECO:0000313" key="2">
    <source>
        <dbReference type="EMBL" id="CAK9046097.1"/>
    </source>
</evidence>
<dbReference type="EMBL" id="CAXAMN010015557">
    <property type="protein sequence ID" value="CAK9046097.1"/>
    <property type="molecule type" value="Genomic_DNA"/>
</dbReference>
<gene>
    <name evidence="2" type="ORF">CCMP2556_LOCUS23994</name>
</gene>
<accession>A0ABP0M5U1</accession>
<reference evidence="2 3" key="1">
    <citation type="submission" date="2024-02" db="EMBL/GenBank/DDBJ databases">
        <authorList>
            <person name="Chen Y."/>
            <person name="Shah S."/>
            <person name="Dougan E. K."/>
            <person name="Thang M."/>
            <person name="Chan C."/>
        </authorList>
    </citation>
    <scope>NUCLEOTIDE SEQUENCE [LARGE SCALE GENOMIC DNA]</scope>
</reference>
<name>A0ABP0M5U1_9DINO</name>
<evidence type="ECO:0000313" key="3">
    <source>
        <dbReference type="Proteomes" id="UP001642484"/>
    </source>
</evidence>
<feature type="region of interest" description="Disordered" evidence="1">
    <location>
        <begin position="560"/>
        <end position="580"/>
    </location>
</feature>
<organism evidence="2 3">
    <name type="scientific">Durusdinium trenchii</name>
    <dbReference type="NCBI Taxonomy" id="1381693"/>
    <lineage>
        <taxon>Eukaryota</taxon>
        <taxon>Sar</taxon>
        <taxon>Alveolata</taxon>
        <taxon>Dinophyceae</taxon>
        <taxon>Suessiales</taxon>
        <taxon>Symbiodiniaceae</taxon>
        <taxon>Durusdinium</taxon>
    </lineage>
</organism>
<feature type="compositionally biased region" description="Basic and acidic residues" evidence="1">
    <location>
        <begin position="561"/>
        <end position="576"/>
    </location>
</feature>